<accession>A0AAV1VXS2</accession>
<gene>
    <name evidence="1" type="ORF">LLUT_LOCUS2896</name>
</gene>
<dbReference type="EMBL" id="CAXHTB010000002">
    <property type="protein sequence ID" value="CAL0301836.1"/>
    <property type="molecule type" value="Genomic_DNA"/>
</dbReference>
<dbReference type="AlphaFoldDB" id="A0AAV1VXS2"/>
<keyword evidence="2" id="KW-1185">Reference proteome</keyword>
<evidence type="ECO:0000313" key="2">
    <source>
        <dbReference type="Proteomes" id="UP001497480"/>
    </source>
</evidence>
<name>A0AAV1VXS2_LUPLU</name>
<organism evidence="1 2">
    <name type="scientific">Lupinus luteus</name>
    <name type="common">European yellow lupine</name>
    <dbReference type="NCBI Taxonomy" id="3873"/>
    <lineage>
        <taxon>Eukaryota</taxon>
        <taxon>Viridiplantae</taxon>
        <taxon>Streptophyta</taxon>
        <taxon>Embryophyta</taxon>
        <taxon>Tracheophyta</taxon>
        <taxon>Spermatophyta</taxon>
        <taxon>Magnoliopsida</taxon>
        <taxon>eudicotyledons</taxon>
        <taxon>Gunneridae</taxon>
        <taxon>Pentapetalae</taxon>
        <taxon>rosids</taxon>
        <taxon>fabids</taxon>
        <taxon>Fabales</taxon>
        <taxon>Fabaceae</taxon>
        <taxon>Papilionoideae</taxon>
        <taxon>50 kb inversion clade</taxon>
        <taxon>genistoids sensu lato</taxon>
        <taxon>core genistoids</taxon>
        <taxon>Genisteae</taxon>
        <taxon>Lupinus</taxon>
    </lineage>
</organism>
<comment type="caution">
    <text evidence="1">The sequence shown here is derived from an EMBL/GenBank/DDBJ whole genome shotgun (WGS) entry which is preliminary data.</text>
</comment>
<dbReference type="Proteomes" id="UP001497480">
    <property type="component" value="Unassembled WGS sequence"/>
</dbReference>
<sequence length="135" mass="15043">MRCWANPLGAQPQQEGAEAQSSGSVFVAWAIRSFTDQPGSIHQRLCSTCKCCHHERLSKTDTTAKCYSREPKNQRDSTGQTHQPAFAACTASKGTLDTCENASHYNSQLTHHTHPFRILQRPLEGAWMERVIKGT</sequence>
<proteinExistence type="predicted"/>
<reference evidence="1 2" key="1">
    <citation type="submission" date="2024-03" db="EMBL/GenBank/DDBJ databases">
        <authorList>
            <person name="Martinez-Hernandez J."/>
        </authorList>
    </citation>
    <scope>NUCLEOTIDE SEQUENCE [LARGE SCALE GENOMIC DNA]</scope>
</reference>
<protein>
    <submittedName>
        <fullName evidence="1">Uncharacterized protein</fullName>
    </submittedName>
</protein>
<evidence type="ECO:0000313" key="1">
    <source>
        <dbReference type="EMBL" id="CAL0301836.1"/>
    </source>
</evidence>